<name>A0A1X7NCG8_9EURY</name>
<evidence type="ECO:0000313" key="3">
    <source>
        <dbReference type="Proteomes" id="UP000193969"/>
    </source>
</evidence>
<dbReference type="AlphaFoldDB" id="A0A1X7NCG8"/>
<dbReference type="EMBL" id="RJJH01000001">
    <property type="protein sequence ID" value="RNI13490.1"/>
    <property type="molecule type" value="Genomic_DNA"/>
</dbReference>
<accession>A0A1X7NCG8</accession>
<evidence type="ECO:0000313" key="2">
    <source>
        <dbReference type="EMBL" id="SMH34689.1"/>
    </source>
</evidence>
<reference evidence="2" key="2">
    <citation type="submission" date="2017-04" db="EMBL/GenBank/DDBJ databases">
        <authorList>
            <person name="Afonso C.L."/>
            <person name="Miller P.J."/>
            <person name="Scott M.A."/>
            <person name="Spackman E."/>
            <person name="Goraichik I."/>
            <person name="Dimitrov K.M."/>
            <person name="Suarez D.L."/>
            <person name="Swayne D.E."/>
        </authorList>
    </citation>
    <scope>NUCLEOTIDE SEQUENCE [LARGE SCALE GENOMIC DNA]</scope>
    <source>
        <strain evidence="2">FDF-1</strain>
    </source>
</reference>
<proteinExistence type="predicted"/>
<dbReference type="RefSeq" id="WP_072358658.1">
    <property type="nucleotide sequence ID" value="NZ_FXBN01000001.1"/>
</dbReference>
<dbReference type="Proteomes" id="UP000278252">
    <property type="component" value="Unassembled WGS sequence"/>
</dbReference>
<protein>
    <submittedName>
        <fullName evidence="2">Uncharacterized protein</fullName>
    </submittedName>
</protein>
<dbReference type="EMBL" id="FXBN01000001">
    <property type="protein sequence ID" value="SMH34689.1"/>
    <property type="molecule type" value="Genomic_DNA"/>
</dbReference>
<sequence>MINYSGPSTCGVDEDSIQDTINEEEIEYLNFTGFITSISDTEPMTILLESEEIRSAGYDKGIEFVVLPNTTIVNPNGGLYDIENLQENMELRIFCKPTMTRSIPPIAQAHLVQMTGNSKNDSIQAENSYNGTISSIQKSDDHTNIMLEGDELRADGHDKGIRYTLTSNTTIEDNVGNILNSDDLEEGMEIQVFYGPVMTSSYPPMGQANLIRVL</sequence>
<evidence type="ECO:0000313" key="1">
    <source>
        <dbReference type="EMBL" id="RNI13490.1"/>
    </source>
</evidence>
<gene>
    <name evidence="1" type="ORF">EFE41_02615</name>
    <name evidence="2" type="ORF">SAMN06264941_0877</name>
</gene>
<evidence type="ECO:0000313" key="4">
    <source>
        <dbReference type="Proteomes" id="UP000278252"/>
    </source>
</evidence>
<reference evidence="3" key="1">
    <citation type="submission" date="2017-04" db="EMBL/GenBank/DDBJ databases">
        <authorList>
            <person name="Varghese N."/>
            <person name="Submissions S."/>
        </authorList>
    </citation>
    <scope>NUCLEOTIDE SEQUENCE [LARGE SCALE GENOMIC DNA]</scope>
    <source>
        <strain evidence="3">FDF-1</strain>
    </source>
</reference>
<organism evidence="2 3">
    <name type="scientific">Methanohalophilus portucalensis FDF-1</name>
    <dbReference type="NCBI Taxonomy" id="523843"/>
    <lineage>
        <taxon>Archaea</taxon>
        <taxon>Methanobacteriati</taxon>
        <taxon>Methanobacteriota</taxon>
        <taxon>Stenosarchaea group</taxon>
        <taxon>Methanomicrobia</taxon>
        <taxon>Methanosarcinales</taxon>
        <taxon>Methanosarcinaceae</taxon>
        <taxon>Methanohalophilus</taxon>
    </lineage>
</organism>
<dbReference type="Proteomes" id="UP000193969">
    <property type="component" value="Unassembled WGS sequence"/>
</dbReference>
<reference evidence="1 4" key="3">
    <citation type="submission" date="2018-10" db="EMBL/GenBank/DDBJ databases">
        <title>Cultivation of a novel Methanohalophilus strain from Kebrit Deep of the Red Sea and a genomic comparison of members of the genus Methanohalophilus.</title>
        <authorList>
            <person name="Guan Y."/>
            <person name="Ngugi D.K."/>
            <person name="Stingl U."/>
        </authorList>
    </citation>
    <scope>NUCLEOTIDE SEQUENCE [LARGE SCALE GENOMIC DNA]</scope>
    <source>
        <strain evidence="1 4">DSM 7471</strain>
    </source>
</reference>
<keyword evidence="3" id="KW-1185">Reference proteome</keyword>
<dbReference type="OrthoDB" id="121903at2157"/>